<dbReference type="InterPro" id="IPR031165">
    <property type="entry name" value="GNAT_YJDJ"/>
</dbReference>
<proteinExistence type="predicted"/>
<name>A0A514CFH3_9BACT</name>
<keyword evidence="2" id="KW-0808">Transferase</keyword>
<dbReference type="AlphaFoldDB" id="A0A514CFH3"/>
<dbReference type="PANTHER" id="PTHR31435">
    <property type="entry name" value="PROTEIN NATD1"/>
    <property type="match status" value="1"/>
</dbReference>
<protein>
    <submittedName>
        <fullName evidence="2">N-acetyltransferase</fullName>
    </submittedName>
</protein>
<dbReference type="InterPro" id="IPR016181">
    <property type="entry name" value="Acyl_CoA_acyltransferase"/>
</dbReference>
<gene>
    <name evidence="2" type="ORF">FKX85_05795</name>
</gene>
<dbReference type="Proteomes" id="UP000316614">
    <property type="component" value="Chromosome"/>
</dbReference>
<organism evidence="2 3">
    <name type="scientific">Echinicola soli</name>
    <dbReference type="NCBI Taxonomy" id="2591634"/>
    <lineage>
        <taxon>Bacteria</taxon>
        <taxon>Pseudomonadati</taxon>
        <taxon>Bacteroidota</taxon>
        <taxon>Cytophagia</taxon>
        <taxon>Cytophagales</taxon>
        <taxon>Cyclobacteriaceae</taxon>
        <taxon>Echinicola</taxon>
    </lineage>
</organism>
<dbReference type="PROSITE" id="PS51729">
    <property type="entry name" value="GNAT_YJDJ"/>
    <property type="match status" value="1"/>
</dbReference>
<dbReference type="OrthoDB" id="9793389at2"/>
<sequence length="92" mass="10443">MDIIHDHINKEFVLPLENGLKAKVLYTLDHCSGKMRLIHSEVPEKLRGKGAGKKLVLKTFEKLSEEGYQAKAVCTYVKYVANSDPKWNSIID</sequence>
<dbReference type="Pfam" id="PF14542">
    <property type="entry name" value="Acetyltransf_CG"/>
    <property type="match status" value="1"/>
</dbReference>
<evidence type="ECO:0000313" key="3">
    <source>
        <dbReference type="Proteomes" id="UP000316614"/>
    </source>
</evidence>
<dbReference type="KEGG" id="echi:FKX85_05795"/>
<reference evidence="2 3" key="1">
    <citation type="submission" date="2019-06" db="EMBL/GenBank/DDBJ databases">
        <title>Echinicola alkalisoli sp. nov. isolated from saline soil.</title>
        <authorList>
            <person name="Sun J.-Q."/>
            <person name="Xu L."/>
        </authorList>
    </citation>
    <scope>NUCLEOTIDE SEQUENCE [LARGE SCALE GENOMIC DNA]</scope>
    <source>
        <strain evidence="2 3">LN3S3</strain>
    </source>
</reference>
<evidence type="ECO:0000259" key="1">
    <source>
        <dbReference type="PROSITE" id="PS51729"/>
    </source>
</evidence>
<keyword evidence="3" id="KW-1185">Reference proteome</keyword>
<dbReference type="RefSeq" id="WP_141613825.1">
    <property type="nucleotide sequence ID" value="NZ_CP041253.1"/>
</dbReference>
<dbReference type="GO" id="GO:0016740">
    <property type="term" value="F:transferase activity"/>
    <property type="evidence" value="ECO:0007669"/>
    <property type="project" value="UniProtKB-KW"/>
</dbReference>
<dbReference type="Gene3D" id="3.40.630.30">
    <property type="match status" value="1"/>
</dbReference>
<dbReference type="PANTHER" id="PTHR31435:SF9">
    <property type="entry name" value="PROTEIN NATD1"/>
    <property type="match status" value="1"/>
</dbReference>
<evidence type="ECO:0000313" key="2">
    <source>
        <dbReference type="EMBL" id="QDH78569.1"/>
    </source>
</evidence>
<dbReference type="EMBL" id="CP041253">
    <property type="protein sequence ID" value="QDH78569.1"/>
    <property type="molecule type" value="Genomic_DNA"/>
</dbReference>
<dbReference type="InterPro" id="IPR045057">
    <property type="entry name" value="Gcn5-rel_NAT"/>
</dbReference>
<dbReference type="SUPFAM" id="SSF55729">
    <property type="entry name" value="Acyl-CoA N-acyltransferases (Nat)"/>
    <property type="match status" value="1"/>
</dbReference>
<accession>A0A514CFH3</accession>
<feature type="domain" description="N-acetyltransferase" evidence="1">
    <location>
        <begin position="4"/>
        <end position="92"/>
    </location>
</feature>